<keyword evidence="3" id="KW-0378">Hydrolase</keyword>
<organism evidence="7 8">
    <name type="scientific">Pontiella desulfatans</name>
    <dbReference type="NCBI Taxonomy" id="2750659"/>
    <lineage>
        <taxon>Bacteria</taxon>
        <taxon>Pseudomonadati</taxon>
        <taxon>Kiritimatiellota</taxon>
        <taxon>Kiritimatiellia</taxon>
        <taxon>Kiritimatiellales</taxon>
        <taxon>Pontiellaceae</taxon>
        <taxon>Pontiella</taxon>
    </lineage>
</organism>
<dbReference type="InterPro" id="IPR000917">
    <property type="entry name" value="Sulfatase_N"/>
</dbReference>
<keyword evidence="2 5" id="KW-0732">Signal</keyword>
<dbReference type="Proteomes" id="UP000366872">
    <property type="component" value="Unassembled WGS sequence"/>
</dbReference>
<gene>
    <name evidence="7" type="primary">betC_85</name>
    <name evidence="7" type="ORF">PDESU_06341</name>
</gene>
<evidence type="ECO:0000256" key="4">
    <source>
        <dbReference type="ARBA" id="ARBA00023180"/>
    </source>
</evidence>
<evidence type="ECO:0000256" key="1">
    <source>
        <dbReference type="ARBA" id="ARBA00008779"/>
    </source>
</evidence>
<evidence type="ECO:0000256" key="3">
    <source>
        <dbReference type="ARBA" id="ARBA00022801"/>
    </source>
</evidence>
<evidence type="ECO:0000256" key="5">
    <source>
        <dbReference type="SAM" id="SignalP"/>
    </source>
</evidence>
<dbReference type="Pfam" id="PF00884">
    <property type="entry name" value="Sulfatase"/>
    <property type="match status" value="1"/>
</dbReference>
<keyword evidence="4" id="KW-0325">Glycoprotein</keyword>
<dbReference type="InterPro" id="IPR024607">
    <property type="entry name" value="Sulfatase_CS"/>
</dbReference>
<dbReference type="InterPro" id="IPR017850">
    <property type="entry name" value="Alkaline_phosphatase_core_sf"/>
</dbReference>
<dbReference type="PANTHER" id="PTHR43108">
    <property type="entry name" value="N-ACETYLGLUCOSAMINE-6-SULFATASE FAMILY MEMBER"/>
    <property type="match status" value="1"/>
</dbReference>
<comment type="similarity">
    <text evidence="1">Belongs to the sulfatase family.</text>
</comment>
<evidence type="ECO:0000313" key="8">
    <source>
        <dbReference type="Proteomes" id="UP000366872"/>
    </source>
</evidence>
<feature type="chain" id="PRO_5028878788" evidence="5">
    <location>
        <begin position="24"/>
        <end position="485"/>
    </location>
</feature>
<reference evidence="7 8" key="1">
    <citation type="submission" date="2019-04" db="EMBL/GenBank/DDBJ databases">
        <authorList>
            <person name="Van Vliet M D."/>
        </authorList>
    </citation>
    <scope>NUCLEOTIDE SEQUENCE [LARGE SCALE GENOMIC DNA]</scope>
    <source>
        <strain evidence="7 8">F1</strain>
    </source>
</reference>
<sequence length="485" mass="55476">MNGLKKMSFAAVALLCLAGAVSAAKEKPNFLFVMVDDMAPDAIFHNRFDFLETPNFQRLADEGAVFDNMMVTTSLCSPSRASILTGTYSHIHGVRYNEIQDPEPHLTQFPQALQKVGYKTALIGKWHMAHHAKPRPGFDYWLSFKGQGVYYNPELNINGDVVKEEGYITDILTDRAVDFISENKSDPFCVLLWHKACHAPFEPAERHKNAFPEGRFEEPESWSLDFSDRPLWRRRAQTYGEHYKKWVASEGLPVPDKLGPKKWSVKNEGKLNMLRCLLAVDEGIGRVMDLLEEQGRLDNTVIIFMADNGWFFGEHRKGDKRLAYEESIRVPFAMRYPPKLKAGRRIDGLVANIDIGPTLLELAGAKTPKTMQGESFVPVMDGKAVGRTDPFFYEYFQEKYAPAIPTMLAIRTPDWKYVHYPYEDESIGNFGELYHLAKDPKELQNRIHSPEAAVQLKKMQRLLERAKEQYEYTPPPYKYEPPVGE</sequence>
<evidence type="ECO:0000259" key="6">
    <source>
        <dbReference type="Pfam" id="PF00884"/>
    </source>
</evidence>
<evidence type="ECO:0000256" key="2">
    <source>
        <dbReference type="ARBA" id="ARBA00022729"/>
    </source>
</evidence>
<dbReference type="PROSITE" id="PS00149">
    <property type="entry name" value="SULFATASE_2"/>
    <property type="match status" value="1"/>
</dbReference>
<proteinExistence type="inferred from homology"/>
<name>A0A6C2UCW0_PONDE</name>
<dbReference type="SUPFAM" id="SSF53649">
    <property type="entry name" value="Alkaline phosphatase-like"/>
    <property type="match status" value="1"/>
</dbReference>
<dbReference type="PANTHER" id="PTHR43108:SF6">
    <property type="entry name" value="N-SULPHOGLUCOSAMINE SULPHOHYDROLASE"/>
    <property type="match status" value="1"/>
</dbReference>
<dbReference type="Gene3D" id="3.40.720.10">
    <property type="entry name" value="Alkaline Phosphatase, subunit A"/>
    <property type="match status" value="1"/>
</dbReference>
<evidence type="ECO:0000313" key="7">
    <source>
        <dbReference type="EMBL" id="VGO17739.1"/>
    </source>
</evidence>
<dbReference type="EMBL" id="CAAHFG010000005">
    <property type="protein sequence ID" value="VGO17739.1"/>
    <property type="molecule type" value="Genomic_DNA"/>
</dbReference>
<dbReference type="CDD" id="cd16031">
    <property type="entry name" value="G6S_like"/>
    <property type="match status" value="1"/>
</dbReference>
<protein>
    <submittedName>
        <fullName evidence="7">Choline-sulfatase</fullName>
    </submittedName>
</protein>
<dbReference type="AlphaFoldDB" id="A0A6C2UCW0"/>
<feature type="domain" description="Sulfatase N-terminal" evidence="6">
    <location>
        <begin position="28"/>
        <end position="365"/>
    </location>
</feature>
<feature type="signal peptide" evidence="5">
    <location>
        <begin position="1"/>
        <end position="23"/>
    </location>
</feature>
<dbReference type="PROSITE" id="PS00523">
    <property type="entry name" value="SULFATASE_1"/>
    <property type="match status" value="1"/>
</dbReference>
<dbReference type="RefSeq" id="WP_136083220.1">
    <property type="nucleotide sequence ID" value="NZ_CAAHFG010000005.1"/>
</dbReference>
<dbReference type="GO" id="GO:0016787">
    <property type="term" value="F:hydrolase activity"/>
    <property type="evidence" value="ECO:0007669"/>
    <property type="project" value="UniProtKB-KW"/>
</dbReference>
<accession>A0A6C2UCW0</accession>
<keyword evidence="8" id="KW-1185">Reference proteome</keyword>